<evidence type="ECO:0000256" key="1">
    <source>
        <dbReference type="SAM" id="Phobius"/>
    </source>
</evidence>
<dbReference type="EMBL" id="CP026309">
    <property type="protein sequence ID" value="AUV81475.1"/>
    <property type="molecule type" value="Genomic_DNA"/>
</dbReference>
<evidence type="ECO:0000313" key="3">
    <source>
        <dbReference type="Proteomes" id="UP000236584"/>
    </source>
</evidence>
<feature type="transmembrane region" description="Helical" evidence="1">
    <location>
        <begin position="37"/>
        <end position="55"/>
    </location>
</feature>
<feature type="transmembrane region" description="Helical" evidence="1">
    <location>
        <begin position="91"/>
        <end position="111"/>
    </location>
</feature>
<reference evidence="2 3" key="1">
    <citation type="submission" date="2018-01" db="EMBL/GenBank/DDBJ databases">
        <title>Complete genome sequence of Salinigranum rubrum GX10T, an extremely halophilic archaeon isolated from a marine solar saltern.</title>
        <authorList>
            <person name="Han S."/>
        </authorList>
    </citation>
    <scope>NUCLEOTIDE SEQUENCE [LARGE SCALE GENOMIC DNA]</scope>
    <source>
        <strain evidence="2 3">GX10</strain>
    </source>
</reference>
<dbReference type="GeneID" id="35591874"/>
<gene>
    <name evidence="2" type="ORF">C2R22_07250</name>
</gene>
<keyword evidence="1" id="KW-0472">Membrane</keyword>
<dbReference type="Proteomes" id="UP000236584">
    <property type="component" value="Chromosome"/>
</dbReference>
<accession>A0A2I8VHT6</accession>
<keyword evidence="1" id="KW-0812">Transmembrane</keyword>
<evidence type="ECO:0000313" key="2">
    <source>
        <dbReference type="EMBL" id="AUV81475.1"/>
    </source>
</evidence>
<organism evidence="2 3">
    <name type="scientific">Salinigranum rubrum</name>
    <dbReference type="NCBI Taxonomy" id="755307"/>
    <lineage>
        <taxon>Archaea</taxon>
        <taxon>Methanobacteriati</taxon>
        <taxon>Methanobacteriota</taxon>
        <taxon>Stenosarchaea group</taxon>
        <taxon>Halobacteria</taxon>
        <taxon>Halobacteriales</taxon>
        <taxon>Haloferacaceae</taxon>
        <taxon>Salinigranum</taxon>
    </lineage>
</organism>
<dbReference type="AlphaFoldDB" id="A0A2I8VHT6"/>
<keyword evidence="3" id="KW-1185">Reference proteome</keyword>
<name>A0A2I8VHT6_9EURY</name>
<dbReference type="KEGG" id="srub:C2R22_07250"/>
<sequence length="119" mass="11862">MTDSGSAKRDAALTGVVLVVVAGAAWAVEAPVTPAALVVGAGATVLAELLLSLRAEWVRAVWRRREVQAAAVLVAIAGGVGLALLVGSWVLAALVAALLTYLGFLAASAAWSTAKGGND</sequence>
<protein>
    <submittedName>
        <fullName evidence="2">Uncharacterized protein</fullName>
    </submittedName>
</protein>
<feature type="transmembrane region" description="Helical" evidence="1">
    <location>
        <begin position="67"/>
        <end position="85"/>
    </location>
</feature>
<proteinExistence type="predicted"/>
<dbReference type="RefSeq" id="WP_103425163.1">
    <property type="nucleotide sequence ID" value="NZ_CP026309.1"/>
</dbReference>
<keyword evidence="1" id="KW-1133">Transmembrane helix</keyword>